<name>A0ABT2M8B6_9MYCO</name>
<proteinExistence type="predicted"/>
<dbReference type="SUPFAM" id="SSF53300">
    <property type="entry name" value="vWA-like"/>
    <property type="match status" value="1"/>
</dbReference>
<organism evidence="2 3">
    <name type="scientific">Mycobacterium deserti</name>
    <dbReference type="NCBI Taxonomy" id="2978347"/>
    <lineage>
        <taxon>Bacteria</taxon>
        <taxon>Bacillati</taxon>
        <taxon>Actinomycetota</taxon>
        <taxon>Actinomycetes</taxon>
        <taxon>Mycobacteriales</taxon>
        <taxon>Mycobacteriaceae</taxon>
        <taxon>Mycobacterium</taxon>
    </lineage>
</organism>
<keyword evidence="1" id="KW-1133">Transmembrane helix</keyword>
<dbReference type="EMBL" id="JAODWD010000002">
    <property type="protein sequence ID" value="MCT7658502.1"/>
    <property type="molecule type" value="Genomic_DNA"/>
</dbReference>
<keyword evidence="1" id="KW-0472">Membrane</keyword>
<dbReference type="Gene3D" id="3.40.50.410">
    <property type="entry name" value="von Willebrand factor, type A domain"/>
    <property type="match status" value="1"/>
</dbReference>
<dbReference type="Proteomes" id="UP001206639">
    <property type="component" value="Unassembled WGS sequence"/>
</dbReference>
<dbReference type="InterPro" id="IPR036465">
    <property type="entry name" value="vWFA_dom_sf"/>
</dbReference>
<feature type="transmembrane region" description="Helical" evidence="1">
    <location>
        <begin position="6"/>
        <end position="28"/>
    </location>
</feature>
<evidence type="ECO:0000313" key="2">
    <source>
        <dbReference type="EMBL" id="MCT7658502.1"/>
    </source>
</evidence>
<evidence type="ECO:0000313" key="3">
    <source>
        <dbReference type="Proteomes" id="UP001206639"/>
    </source>
</evidence>
<comment type="caution">
    <text evidence="2">The sequence shown here is derived from an EMBL/GenBank/DDBJ whole genome shotgun (WGS) entry which is preliminary data.</text>
</comment>
<feature type="transmembrane region" description="Helical" evidence="1">
    <location>
        <begin position="40"/>
        <end position="59"/>
    </location>
</feature>
<gene>
    <name evidence="2" type="ORF">N4S67_08720</name>
</gene>
<feature type="transmembrane region" description="Helical" evidence="1">
    <location>
        <begin position="267"/>
        <end position="287"/>
    </location>
</feature>
<sequence length="302" mass="32556">MTFAPVLPAAILLVVAAVVILLRLLTMWQLASRAGQRWGTVWRWSGLTLAMLLLLIAAARPGIDHGDREATAAAQSGENTNVFFVVDRSTDSDMAAIRADVDGLIDRYPRARFAVIAFAARPSMDWPLSEDAFSLKPLISRLSPYPAAIGSGDQVNAAAAANVLRYQLIAAGQQYPDSRSLVFYLGSGATESRAPQGEFDPTAGSVDGGAVLGYGAAQDEQGLRRIAAQLGVPYEKRDDATPVADLAPGGDRQGETTVGQIPERTELYWVFTLSAALLLLFEVYLSIREFRSTRMARRDVAL</sequence>
<accession>A0ABT2M8B6</accession>
<dbReference type="RefSeq" id="WP_260992549.1">
    <property type="nucleotide sequence ID" value="NZ_JAODWD010000002.1"/>
</dbReference>
<keyword evidence="1" id="KW-0812">Transmembrane</keyword>
<protein>
    <submittedName>
        <fullName evidence="2">VWA domain-containing protein</fullName>
    </submittedName>
</protein>
<keyword evidence="3" id="KW-1185">Reference proteome</keyword>
<evidence type="ECO:0000256" key="1">
    <source>
        <dbReference type="SAM" id="Phobius"/>
    </source>
</evidence>
<reference evidence="3" key="1">
    <citation type="submission" date="2023-07" db="EMBL/GenBank/DDBJ databases">
        <authorList>
            <person name="Deng Y."/>
            <person name="Zhang Y.-Q."/>
        </authorList>
    </citation>
    <scope>NUCLEOTIDE SEQUENCE [LARGE SCALE GENOMIC DNA]</scope>
    <source>
        <strain evidence="3">CPCC 205710</strain>
    </source>
</reference>